<dbReference type="PANTHER" id="PTHR35894:SF1">
    <property type="entry name" value="PHOSPHORIBULOKINASE _ URIDINE KINASE FAMILY"/>
    <property type="match status" value="1"/>
</dbReference>
<name>A0A081FTI8_9GAMM</name>
<protein>
    <submittedName>
        <fullName evidence="2">Putative transposition protein</fullName>
    </submittedName>
</protein>
<dbReference type="PATRIC" id="fig|1232683.4.peg.3926"/>
<reference evidence="2 3" key="1">
    <citation type="submission" date="2014-04" db="EMBL/GenBank/DDBJ databases">
        <title>Marinobacterium kochiensis sp. nov., isolated from sediment sample collected from Kochi backwaters in Kerala, India.</title>
        <authorList>
            <person name="Singh A."/>
            <person name="Pinnaka A.K."/>
        </authorList>
    </citation>
    <scope>NUCLEOTIDE SEQUENCE [LARGE SCALE GENOMIC DNA]</scope>
    <source>
        <strain evidence="2 3">AK27</strain>
    </source>
</reference>
<accession>A0A081FTI8</accession>
<evidence type="ECO:0000259" key="1">
    <source>
        <dbReference type="SMART" id="SM00382"/>
    </source>
</evidence>
<dbReference type="InterPro" id="IPR003593">
    <property type="entry name" value="AAA+_ATPase"/>
</dbReference>
<sequence>MSKFIDTNPQRNAASVDFMSKRIPYPGFIMALRNINRTHGTRFPEARGMMFVGETGVGKTTILKFYREEYCRCNQIETKPARGKYPVVLMRLQSDSKKSSFLRSLCIELGITPNERETVNALERRAITLLKKRQVELVMIDEFHHLAGRDGKKNIESLGDLLKNLMDEAQVPFVLAGTFKALTVLDGHPELQRRFVSSTHLRNLNMKTAENTRDFRNVLVTCNKNCSIPSVKFNDGDMPERFLLASGGRIGVITTIIETAINIADPEVGITMATLSEAFEFTRANPHKPKCNPFAASIRVVRAEMGKGPK</sequence>
<dbReference type="AlphaFoldDB" id="A0A081FTI8"/>
<dbReference type="EMBL" id="JMQN01000059">
    <property type="protein sequence ID" value="KEA61843.1"/>
    <property type="molecule type" value="Genomic_DNA"/>
</dbReference>
<evidence type="ECO:0000313" key="3">
    <source>
        <dbReference type="Proteomes" id="UP000028252"/>
    </source>
</evidence>
<dbReference type="InterPro" id="IPR027417">
    <property type="entry name" value="P-loop_NTPase"/>
</dbReference>
<dbReference type="InterPro" id="IPR052026">
    <property type="entry name" value="ExeA_AAA_ATPase_DNA-bind"/>
</dbReference>
<dbReference type="CDD" id="cd00009">
    <property type="entry name" value="AAA"/>
    <property type="match status" value="1"/>
</dbReference>
<organism evidence="2 3">
    <name type="scientific">Marinobacterium lacunae</name>
    <dbReference type="NCBI Taxonomy" id="1232683"/>
    <lineage>
        <taxon>Bacteria</taxon>
        <taxon>Pseudomonadati</taxon>
        <taxon>Pseudomonadota</taxon>
        <taxon>Gammaproteobacteria</taxon>
        <taxon>Oceanospirillales</taxon>
        <taxon>Oceanospirillaceae</taxon>
        <taxon>Marinobacterium</taxon>
    </lineage>
</organism>
<dbReference type="Proteomes" id="UP000028252">
    <property type="component" value="Unassembled WGS sequence"/>
</dbReference>
<dbReference type="RefSeq" id="WP_036191936.1">
    <property type="nucleotide sequence ID" value="NZ_JMQN01000059.1"/>
</dbReference>
<dbReference type="eggNOG" id="COG2842">
    <property type="taxonomic scope" value="Bacteria"/>
</dbReference>
<evidence type="ECO:0000313" key="2">
    <source>
        <dbReference type="EMBL" id="KEA61843.1"/>
    </source>
</evidence>
<dbReference type="SUPFAM" id="SSF52540">
    <property type="entry name" value="P-loop containing nucleoside triphosphate hydrolases"/>
    <property type="match status" value="1"/>
</dbReference>
<dbReference type="Gene3D" id="3.40.50.300">
    <property type="entry name" value="P-loop containing nucleotide triphosphate hydrolases"/>
    <property type="match status" value="1"/>
</dbReference>
<keyword evidence="3" id="KW-1185">Reference proteome</keyword>
<comment type="caution">
    <text evidence="2">The sequence shown here is derived from an EMBL/GenBank/DDBJ whole genome shotgun (WGS) entry which is preliminary data.</text>
</comment>
<dbReference type="InterPro" id="IPR008868">
    <property type="entry name" value="TniB"/>
</dbReference>
<dbReference type="STRING" id="1232683.ADIMK_3990"/>
<proteinExistence type="predicted"/>
<gene>
    <name evidence="2" type="ORF">ADIMK_3990</name>
</gene>
<feature type="domain" description="AAA+ ATPase" evidence="1">
    <location>
        <begin position="45"/>
        <end position="207"/>
    </location>
</feature>
<dbReference type="Pfam" id="PF05621">
    <property type="entry name" value="TniB"/>
    <property type="match status" value="1"/>
</dbReference>
<dbReference type="PANTHER" id="PTHR35894">
    <property type="entry name" value="GENERAL SECRETION PATHWAY PROTEIN A-RELATED"/>
    <property type="match status" value="1"/>
</dbReference>
<dbReference type="SMART" id="SM00382">
    <property type="entry name" value="AAA"/>
    <property type="match status" value="1"/>
</dbReference>